<reference evidence="1 2" key="1">
    <citation type="journal article" date="2014" name="Genome Biol. Evol.">
        <title>The genome of the myxosporean Thelohanellus kitauei shows adaptations to nutrient acquisition within its fish host.</title>
        <authorList>
            <person name="Yang Y."/>
            <person name="Xiong J."/>
            <person name="Zhou Z."/>
            <person name="Huo F."/>
            <person name="Miao W."/>
            <person name="Ran C."/>
            <person name="Liu Y."/>
            <person name="Zhang J."/>
            <person name="Feng J."/>
            <person name="Wang M."/>
            <person name="Wang M."/>
            <person name="Wang L."/>
            <person name="Yao B."/>
        </authorList>
    </citation>
    <scope>NUCLEOTIDE SEQUENCE [LARGE SCALE GENOMIC DNA]</scope>
    <source>
        <strain evidence="1">Wuqing</strain>
    </source>
</reference>
<gene>
    <name evidence="1" type="ORF">RF11_12568</name>
</gene>
<name>A0A0C2ME52_THEKT</name>
<dbReference type="Proteomes" id="UP000031668">
    <property type="component" value="Unassembled WGS sequence"/>
</dbReference>
<evidence type="ECO:0000313" key="1">
    <source>
        <dbReference type="EMBL" id="KII62624.1"/>
    </source>
</evidence>
<dbReference type="EMBL" id="JWZT01004920">
    <property type="protein sequence ID" value="KII62624.1"/>
    <property type="molecule type" value="Genomic_DNA"/>
</dbReference>
<dbReference type="AlphaFoldDB" id="A0A0C2ME52"/>
<comment type="caution">
    <text evidence="1">The sequence shown here is derived from an EMBL/GenBank/DDBJ whole genome shotgun (WGS) entry which is preliminary data.</text>
</comment>
<organism evidence="1 2">
    <name type="scientific">Thelohanellus kitauei</name>
    <name type="common">Myxosporean</name>
    <dbReference type="NCBI Taxonomy" id="669202"/>
    <lineage>
        <taxon>Eukaryota</taxon>
        <taxon>Metazoa</taxon>
        <taxon>Cnidaria</taxon>
        <taxon>Myxozoa</taxon>
        <taxon>Myxosporea</taxon>
        <taxon>Bivalvulida</taxon>
        <taxon>Platysporina</taxon>
        <taxon>Myxobolidae</taxon>
        <taxon>Thelohanellus</taxon>
    </lineage>
</organism>
<protein>
    <submittedName>
        <fullName evidence="1">Uncharacterized protein</fullName>
    </submittedName>
</protein>
<accession>A0A0C2ME52</accession>
<keyword evidence="2" id="KW-1185">Reference proteome</keyword>
<evidence type="ECO:0000313" key="2">
    <source>
        <dbReference type="Proteomes" id="UP000031668"/>
    </source>
</evidence>
<proteinExistence type="predicted"/>
<sequence>MEHYRLQGRPLKSLVLERFQISTKDIPGNIRQLFLEISWHIHSCLEYLEVLSAFLDMPEYFKHIVKIFKETRFGGSTDWYIMPLKKTIAYSLNHARTVLFQNVTK</sequence>